<dbReference type="RefSeq" id="XP_062658098.1">
    <property type="nucleotide sequence ID" value="XM_062804121.1"/>
</dbReference>
<name>A0AAE0HE30_9PEZI</name>
<dbReference type="SUPFAM" id="SSF50494">
    <property type="entry name" value="Trypsin-like serine proteases"/>
    <property type="match status" value="1"/>
</dbReference>
<keyword evidence="3" id="KW-1185">Reference proteome</keyword>
<protein>
    <recommendedName>
        <fullName evidence="1">Peptidase S7 domain-containing protein</fullName>
    </recommendedName>
</protein>
<dbReference type="GeneID" id="87841069"/>
<dbReference type="GO" id="GO:0003723">
    <property type="term" value="F:RNA binding"/>
    <property type="evidence" value="ECO:0007669"/>
    <property type="project" value="InterPro"/>
</dbReference>
<evidence type="ECO:0000313" key="2">
    <source>
        <dbReference type="EMBL" id="KAK3294584.1"/>
    </source>
</evidence>
<dbReference type="InterPro" id="IPR001850">
    <property type="entry name" value="Flavi_NS3_S7"/>
</dbReference>
<dbReference type="GO" id="GO:0005524">
    <property type="term" value="F:ATP binding"/>
    <property type="evidence" value="ECO:0007669"/>
    <property type="project" value="InterPro"/>
</dbReference>
<organism evidence="2 3">
    <name type="scientific">Chaetomium fimeti</name>
    <dbReference type="NCBI Taxonomy" id="1854472"/>
    <lineage>
        <taxon>Eukaryota</taxon>
        <taxon>Fungi</taxon>
        <taxon>Dikarya</taxon>
        <taxon>Ascomycota</taxon>
        <taxon>Pezizomycotina</taxon>
        <taxon>Sordariomycetes</taxon>
        <taxon>Sordariomycetidae</taxon>
        <taxon>Sordariales</taxon>
        <taxon>Chaetomiaceae</taxon>
        <taxon>Chaetomium</taxon>
    </lineage>
</organism>
<reference evidence="2" key="1">
    <citation type="journal article" date="2023" name="Mol. Phylogenet. Evol.">
        <title>Genome-scale phylogeny and comparative genomics of the fungal order Sordariales.</title>
        <authorList>
            <person name="Hensen N."/>
            <person name="Bonometti L."/>
            <person name="Westerberg I."/>
            <person name="Brannstrom I.O."/>
            <person name="Guillou S."/>
            <person name="Cros-Aarteil S."/>
            <person name="Calhoun S."/>
            <person name="Haridas S."/>
            <person name="Kuo A."/>
            <person name="Mondo S."/>
            <person name="Pangilinan J."/>
            <person name="Riley R."/>
            <person name="LaButti K."/>
            <person name="Andreopoulos B."/>
            <person name="Lipzen A."/>
            <person name="Chen C."/>
            <person name="Yan M."/>
            <person name="Daum C."/>
            <person name="Ng V."/>
            <person name="Clum A."/>
            <person name="Steindorff A."/>
            <person name="Ohm R.A."/>
            <person name="Martin F."/>
            <person name="Silar P."/>
            <person name="Natvig D.O."/>
            <person name="Lalanne C."/>
            <person name="Gautier V."/>
            <person name="Ament-Velasquez S.L."/>
            <person name="Kruys A."/>
            <person name="Hutchinson M.I."/>
            <person name="Powell A.J."/>
            <person name="Barry K."/>
            <person name="Miller A.N."/>
            <person name="Grigoriev I.V."/>
            <person name="Debuchy R."/>
            <person name="Gladieux P."/>
            <person name="Hiltunen Thoren M."/>
            <person name="Johannesson H."/>
        </authorList>
    </citation>
    <scope>NUCLEOTIDE SEQUENCE</scope>
    <source>
        <strain evidence="2">CBS 168.71</strain>
    </source>
</reference>
<feature type="domain" description="Peptidase S7" evidence="1">
    <location>
        <begin position="78"/>
        <end position="104"/>
    </location>
</feature>
<proteinExistence type="predicted"/>
<dbReference type="EMBL" id="JAUEPN010000005">
    <property type="protein sequence ID" value="KAK3294584.1"/>
    <property type="molecule type" value="Genomic_DNA"/>
</dbReference>
<evidence type="ECO:0000259" key="1">
    <source>
        <dbReference type="Pfam" id="PF00949"/>
    </source>
</evidence>
<dbReference type="InterPro" id="IPR009003">
    <property type="entry name" value="Peptidase_S1_PA"/>
</dbReference>
<dbReference type="Pfam" id="PF00949">
    <property type="entry name" value="Peptidase_S7"/>
    <property type="match status" value="1"/>
</dbReference>
<sequence length="162" mass="17515">MRIPHPDGIDTLAVFKCGRSTGKTRGELNRIHSSIRMRYEFDYGDEVIIKGKGLVVVAPPQYTRSHDVSSYSVDPFGRKGDSGSLVFNYEGKIIGIYIGGQDDDDPSFGKHLAISGIHFVSPIGPNLDAIRAAVQDDPSFGGAPVDVEFLWGHGSVDGHAEV</sequence>
<comment type="caution">
    <text evidence="2">The sequence shown here is derived from an EMBL/GenBank/DDBJ whole genome shotgun (WGS) entry which is preliminary data.</text>
</comment>
<evidence type="ECO:0000313" key="3">
    <source>
        <dbReference type="Proteomes" id="UP001278766"/>
    </source>
</evidence>
<dbReference type="GO" id="GO:0003724">
    <property type="term" value="F:RNA helicase activity"/>
    <property type="evidence" value="ECO:0007669"/>
    <property type="project" value="InterPro"/>
</dbReference>
<accession>A0AAE0HE30</accession>
<reference evidence="2" key="2">
    <citation type="submission" date="2023-06" db="EMBL/GenBank/DDBJ databases">
        <authorList>
            <consortium name="Lawrence Berkeley National Laboratory"/>
            <person name="Haridas S."/>
            <person name="Hensen N."/>
            <person name="Bonometti L."/>
            <person name="Westerberg I."/>
            <person name="Brannstrom I.O."/>
            <person name="Guillou S."/>
            <person name="Cros-Aarteil S."/>
            <person name="Calhoun S."/>
            <person name="Kuo A."/>
            <person name="Mondo S."/>
            <person name="Pangilinan J."/>
            <person name="Riley R."/>
            <person name="Labutti K."/>
            <person name="Andreopoulos B."/>
            <person name="Lipzen A."/>
            <person name="Chen C."/>
            <person name="Yanf M."/>
            <person name="Daum C."/>
            <person name="Ng V."/>
            <person name="Clum A."/>
            <person name="Steindorff A."/>
            <person name="Ohm R."/>
            <person name="Martin F."/>
            <person name="Silar P."/>
            <person name="Natvig D."/>
            <person name="Lalanne C."/>
            <person name="Gautier V."/>
            <person name="Ament-Velasquez S.L."/>
            <person name="Kruys A."/>
            <person name="Hutchinson M.I."/>
            <person name="Powell A.J."/>
            <person name="Barry K."/>
            <person name="Miller A.N."/>
            <person name="Grigoriev I.V."/>
            <person name="Debuchy R."/>
            <person name="Gladieux P."/>
            <person name="Thoren M.H."/>
            <person name="Johannesson H."/>
        </authorList>
    </citation>
    <scope>NUCLEOTIDE SEQUENCE</scope>
    <source>
        <strain evidence="2">CBS 168.71</strain>
    </source>
</reference>
<dbReference type="AlphaFoldDB" id="A0AAE0HE30"/>
<gene>
    <name evidence="2" type="ORF">B0H64DRAFT_401058</name>
</gene>
<dbReference type="Proteomes" id="UP001278766">
    <property type="component" value="Unassembled WGS sequence"/>
</dbReference>